<evidence type="ECO:0000256" key="3">
    <source>
        <dbReference type="ARBA" id="ARBA00023015"/>
    </source>
</evidence>
<evidence type="ECO:0000256" key="6">
    <source>
        <dbReference type="ARBA" id="ARBA00023242"/>
    </source>
</evidence>
<dbReference type="InterPro" id="IPR017930">
    <property type="entry name" value="Myb_dom"/>
</dbReference>
<dbReference type="SUPFAM" id="SSF46689">
    <property type="entry name" value="Homeodomain-like"/>
    <property type="match status" value="1"/>
</dbReference>
<reference evidence="9 10" key="1">
    <citation type="submission" date="2024-06" db="EMBL/GenBank/DDBJ databases">
        <title>A chromosome level genome sequence of Diviner's sage (Salvia divinorum).</title>
        <authorList>
            <person name="Ford S.A."/>
            <person name="Ro D.-K."/>
            <person name="Ness R.W."/>
            <person name="Phillips M.A."/>
        </authorList>
    </citation>
    <scope>NUCLEOTIDE SEQUENCE [LARGE SCALE GENOMIC DNA]</scope>
    <source>
        <strain evidence="9">SAF-2024a</strain>
        <tissue evidence="9">Leaf</tissue>
    </source>
</reference>
<dbReference type="FunFam" id="1.10.10.60:FF:000015">
    <property type="entry name" value="Transcription factor RAX3"/>
    <property type="match status" value="1"/>
</dbReference>
<accession>A0ABD1HJ22</accession>
<dbReference type="PANTHER" id="PTHR10641">
    <property type="entry name" value="MYB FAMILY TRANSCRIPTION FACTOR"/>
    <property type="match status" value="1"/>
</dbReference>
<comment type="subcellular location">
    <subcellularLocation>
        <location evidence="1">Nucleus</location>
    </subcellularLocation>
</comment>
<dbReference type="SMART" id="SM00717">
    <property type="entry name" value="SANT"/>
    <property type="match status" value="2"/>
</dbReference>
<dbReference type="GO" id="GO:0005634">
    <property type="term" value="C:nucleus"/>
    <property type="evidence" value="ECO:0007669"/>
    <property type="project" value="UniProtKB-SubCell"/>
</dbReference>
<dbReference type="AlphaFoldDB" id="A0ABD1HJ22"/>
<sequence length="242" mass="27035">MVRPPSIDSNGMKKGAWSEDEDEKLKTYVEKYGHSNWRLLPRHAGLKRCGKSCRLRWVNYLKPGLKRGNFSKEEQQLVVELHAELGNKWSAIAVKLPGRTDNEIKNFWHTRVEKRHKPNHASQTATNPIINTHSVIEKTDSSDEATSLSTNSSQDDLDSLLSSILEADAALNECFGASYVGGLSSWPVEDDARGSFWNEPSNASNSGSEASSYSYTTPVVEGALLGYDSLLQCFDYETSLFW</sequence>
<keyword evidence="6" id="KW-0539">Nucleus</keyword>
<proteinExistence type="predicted"/>
<name>A0ABD1HJ22_SALDI</name>
<dbReference type="PROSITE" id="PS50090">
    <property type="entry name" value="MYB_LIKE"/>
    <property type="match status" value="2"/>
</dbReference>
<gene>
    <name evidence="9" type="ORF">AAHA92_11290</name>
</gene>
<dbReference type="Gene3D" id="1.10.10.60">
    <property type="entry name" value="Homeodomain-like"/>
    <property type="match status" value="2"/>
</dbReference>
<keyword evidence="4" id="KW-0238">DNA-binding</keyword>
<evidence type="ECO:0000256" key="4">
    <source>
        <dbReference type="ARBA" id="ARBA00023125"/>
    </source>
</evidence>
<feature type="domain" description="Myb-like" evidence="7">
    <location>
        <begin position="9"/>
        <end position="61"/>
    </location>
</feature>
<keyword evidence="2" id="KW-0677">Repeat</keyword>
<feature type="domain" description="HTH myb-type" evidence="8">
    <location>
        <begin position="62"/>
        <end position="116"/>
    </location>
</feature>
<evidence type="ECO:0000256" key="2">
    <source>
        <dbReference type="ARBA" id="ARBA00022737"/>
    </source>
</evidence>
<dbReference type="EMBL" id="JBEAFC010000005">
    <property type="protein sequence ID" value="KAL1555573.1"/>
    <property type="molecule type" value="Genomic_DNA"/>
</dbReference>
<keyword evidence="10" id="KW-1185">Reference proteome</keyword>
<dbReference type="InterPro" id="IPR015495">
    <property type="entry name" value="Myb_TF_plants"/>
</dbReference>
<feature type="domain" description="HTH myb-type" evidence="8">
    <location>
        <begin position="9"/>
        <end position="61"/>
    </location>
</feature>
<dbReference type="InterPro" id="IPR009057">
    <property type="entry name" value="Homeodomain-like_sf"/>
</dbReference>
<keyword evidence="5" id="KW-0804">Transcription</keyword>
<evidence type="ECO:0000259" key="8">
    <source>
        <dbReference type="PROSITE" id="PS51294"/>
    </source>
</evidence>
<comment type="caution">
    <text evidence="9">The sequence shown here is derived from an EMBL/GenBank/DDBJ whole genome shotgun (WGS) entry which is preliminary data.</text>
</comment>
<dbReference type="GO" id="GO:0003677">
    <property type="term" value="F:DNA binding"/>
    <property type="evidence" value="ECO:0007669"/>
    <property type="project" value="UniProtKB-KW"/>
</dbReference>
<protein>
    <submittedName>
        <fullName evidence="9">Transcription factor MYB10-like isoform X1</fullName>
    </submittedName>
</protein>
<evidence type="ECO:0000313" key="9">
    <source>
        <dbReference type="EMBL" id="KAL1555573.1"/>
    </source>
</evidence>
<evidence type="ECO:0000256" key="1">
    <source>
        <dbReference type="ARBA" id="ARBA00004123"/>
    </source>
</evidence>
<dbReference type="InterPro" id="IPR001005">
    <property type="entry name" value="SANT/Myb"/>
</dbReference>
<dbReference type="Pfam" id="PF00249">
    <property type="entry name" value="Myb_DNA-binding"/>
    <property type="match status" value="2"/>
</dbReference>
<dbReference type="CDD" id="cd00167">
    <property type="entry name" value="SANT"/>
    <property type="match status" value="2"/>
</dbReference>
<organism evidence="9 10">
    <name type="scientific">Salvia divinorum</name>
    <name type="common">Maria pastora</name>
    <name type="synonym">Diviner's sage</name>
    <dbReference type="NCBI Taxonomy" id="28513"/>
    <lineage>
        <taxon>Eukaryota</taxon>
        <taxon>Viridiplantae</taxon>
        <taxon>Streptophyta</taxon>
        <taxon>Embryophyta</taxon>
        <taxon>Tracheophyta</taxon>
        <taxon>Spermatophyta</taxon>
        <taxon>Magnoliopsida</taxon>
        <taxon>eudicotyledons</taxon>
        <taxon>Gunneridae</taxon>
        <taxon>Pentapetalae</taxon>
        <taxon>asterids</taxon>
        <taxon>lamiids</taxon>
        <taxon>Lamiales</taxon>
        <taxon>Lamiaceae</taxon>
        <taxon>Nepetoideae</taxon>
        <taxon>Mentheae</taxon>
        <taxon>Salviinae</taxon>
        <taxon>Salvia</taxon>
        <taxon>Salvia subgen. Calosphace</taxon>
    </lineage>
</organism>
<evidence type="ECO:0000259" key="7">
    <source>
        <dbReference type="PROSITE" id="PS50090"/>
    </source>
</evidence>
<dbReference type="Proteomes" id="UP001567538">
    <property type="component" value="Unassembled WGS sequence"/>
</dbReference>
<keyword evidence="3" id="KW-0805">Transcription regulation</keyword>
<evidence type="ECO:0000313" key="10">
    <source>
        <dbReference type="Proteomes" id="UP001567538"/>
    </source>
</evidence>
<evidence type="ECO:0000256" key="5">
    <source>
        <dbReference type="ARBA" id="ARBA00023163"/>
    </source>
</evidence>
<dbReference type="PROSITE" id="PS51294">
    <property type="entry name" value="HTH_MYB"/>
    <property type="match status" value="2"/>
</dbReference>
<feature type="domain" description="Myb-like" evidence="7">
    <location>
        <begin position="62"/>
        <end position="112"/>
    </location>
</feature>
<dbReference type="PANTHER" id="PTHR10641:SF1377">
    <property type="entry name" value="MYB-RELATED PROTEIN MYB4-LIKE"/>
    <property type="match status" value="1"/>
</dbReference>